<accession>A0A9P8PQD2</accession>
<feature type="compositionally biased region" description="Polar residues" evidence="4">
    <location>
        <begin position="25"/>
        <end position="45"/>
    </location>
</feature>
<comment type="similarity">
    <text evidence="2">Belongs to the dpy-30 family.</text>
</comment>
<dbReference type="Gene3D" id="1.20.890.10">
    <property type="entry name" value="cAMP-dependent protein kinase regulatory subunit, dimerization-anchoring domain"/>
    <property type="match status" value="1"/>
</dbReference>
<protein>
    <recommendedName>
        <fullName evidence="7">COMPASS component SDC1</fullName>
    </recommendedName>
</protein>
<feature type="compositionally biased region" description="Polar residues" evidence="4">
    <location>
        <begin position="180"/>
        <end position="189"/>
    </location>
</feature>
<evidence type="ECO:0000313" key="6">
    <source>
        <dbReference type="Proteomes" id="UP000774326"/>
    </source>
</evidence>
<keyword evidence="3" id="KW-0539">Nucleus</keyword>
<dbReference type="InterPro" id="IPR049629">
    <property type="entry name" value="DPY30_SDC1_DD"/>
</dbReference>
<dbReference type="EMBL" id="JAEUBG010005250">
    <property type="protein sequence ID" value="KAH3676483.1"/>
    <property type="molecule type" value="Genomic_DNA"/>
</dbReference>
<evidence type="ECO:0000256" key="3">
    <source>
        <dbReference type="ARBA" id="ARBA00023242"/>
    </source>
</evidence>
<feature type="non-terminal residue" evidence="5">
    <location>
        <position position="189"/>
    </location>
</feature>
<feature type="region of interest" description="Disordered" evidence="4">
    <location>
        <begin position="112"/>
        <end position="189"/>
    </location>
</feature>
<gene>
    <name evidence="5" type="ORF">WICPIJ_009087</name>
</gene>
<evidence type="ECO:0000256" key="1">
    <source>
        <dbReference type="ARBA" id="ARBA00004123"/>
    </source>
</evidence>
<dbReference type="Pfam" id="PF05186">
    <property type="entry name" value="Dpy-30"/>
    <property type="match status" value="1"/>
</dbReference>
<evidence type="ECO:0000313" key="5">
    <source>
        <dbReference type="EMBL" id="KAH3676483.1"/>
    </source>
</evidence>
<dbReference type="CDD" id="cd22965">
    <property type="entry name" value="DD_DPY30_SDC1"/>
    <property type="match status" value="1"/>
</dbReference>
<evidence type="ECO:0000256" key="4">
    <source>
        <dbReference type="SAM" id="MobiDB-lite"/>
    </source>
</evidence>
<proteinExistence type="inferred from homology"/>
<comment type="caution">
    <text evidence="5">The sequence shown here is derived from an EMBL/GenBank/DDBJ whole genome shotgun (WGS) entry which is preliminary data.</text>
</comment>
<reference evidence="5" key="2">
    <citation type="submission" date="2021-01" db="EMBL/GenBank/DDBJ databases">
        <authorList>
            <person name="Schikora-Tamarit M.A."/>
        </authorList>
    </citation>
    <scope>NUCLEOTIDE SEQUENCE</scope>
    <source>
        <strain evidence="5">CBS2887</strain>
    </source>
</reference>
<evidence type="ECO:0000256" key="2">
    <source>
        <dbReference type="ARBA" id="ARBA00010849"/>
    </source>
</evidence>
<comment type="subcellular location">
    <subcellularLocation>
        <location evidence="1">Nucleus</location>
    </subcellularLocation>
</comment>
<keyword evidence="6" id="KW-1185">Reference proteome</keyword>
<dbReference type="InterPro" id="IPR007858">
    <property type="entry name" value="Dpy-30_motif"/>
</dbReference>
<dbReference type="GO" id="GO:0005634">
    <property type="term" value="C:nucleus"/>
    <property type="evidence" value="ECO:0007669"/>
    <property type="project" value="UniProtKB-SubCell"/>
</dbReference>
<evidence type="ECO:0008006" key="7">
    <source>
        <dbReference type="Google" id="ProtNLM"/>
    </source>
</evidence>
<organism evidence="5 6">
    <name type="scientific">Wickerhamomyces pijperi</name>
    <name type="common">Yeast</name>
    <name type="synonym">Pichia pijperi</name>
    <dbReference type="NCBI Taxonomy" id="599730"/>
    <lineage>
        <taxon>Eukaryota</taxon>
        <taxon>Fungi</taxon>
        <taxon>Dikarya</taxon>
        <taxon>Ascomycota</taxon>
        <taxon>Saccharomycotina</taxon>
        <taxon>Saccharomycetes</taxon>
        <taxon>Phaffomycetales</taxon>
        <taxon>Wickerhamomycetaceae</taxon>
        <taxon>Wickerhamomyces</taxon>
    </lineage>
</organism>
<dbReference type="Proteomes" id="UP000774326">
    <property type="component" value="Unassembled WGS sequence"/>
</dbReference>
<name>A0A9P8PQD2_WICPI</name>
<sequence length="189" mass="20903">MSEIEAQNGNAITQPDSLLDGDLRNTPTPELTPIPQTASTNTSAPSDPREQTFNYPKDQPIETIMGGAPIRQWINRHLTKAVLDGMRYVAKERPEDPVRVLGEYLIKLSEESKQKEQLRPNTEAEEIEIENPPSETAEIEAPQPENKQADLPASTEDIVAPEETEISQNEALKPFIEPTEATTATTSNS</sequence>
<dbReference type="OrthoDB" id="417678at2759"/>
<feature type="compositionally biased region" description="Polar residues" evidence="4">
    <location>
        <begin position="1"/>
        <end position="16"/>
    </location>
</feature>
<dbReference type="AlphaFoldDB" id="A0A9P8PQD2"/>
<reference evidence="5" key="1">
    <citation type="journal article" date="2021" name="Open Biol.">
        <title>Shared evolutionary footprints suggest mitochondrial oxidative damage underlies multiple complex I losses in fungi.</title>
        <authorList>
            <person name="Schikora-Tamarit M.A."/>
            <person name="Marcet-Houben M."/>
            <person name="Nosek J."/>
            <person name="Gabaldon T."/>
        </authorList>
    </citation>
    <scope>NUCLEOTIDE SEQUENCE</scope>
    <source>
        <strain evidence="5">CBS2887</strain>
    </source>
</reference>
<feature type="region of interest" description="Disordered" evidence="4">
    <location>
        <begin position="1"/>
        <end position="61"/>
    </location>
</feature>